<evidence type="ECO:0000313" key="3">
    <source>
        <dbReference type="EMBL" id="CAL1133296.1"/>
    </source>
</evidence>
<evidence type="ECO:0000313" key="4">
    <source>
        <dbReference type="Proteomes" id="UP001152797"/>
    </source>
</evidence>
<name>A0A9P1BUX9_9DINO</name>
<dbReference type="AlphaFoldDB" id="A0A9P1BUX9"/>
<evidence type="ECO:0000313" key="2">
    <source>
        <dbReference type="EMBL" id="CAI3979921.1"/>
    </source>
</evidence>
<gene>
    <name evidence="2" type="ORF">C1SCF055_LOCUS7841</name>
</gene>
<accession>A0A9P1BUX9</accession>
<dbReference type="EMBL" id="CAMXCT010000523">
    <property type="protein sequence ID" value="CAI3979921.1"/>
    <property type="molecule type" value="Genomic_DNA"/>
</dbReference>
<keyword evidence="4" id="KW-1185">Reference proteome</keyword>
<dbReference type="EMBL" id="CAMXCT030000523">
    <property type="protein sequence ID" value="CAL4767233.1"/>
    <property type="molecule type" value="Genomic_DNA"/>
</dbReference>
<evidence type="ECO:0000256" key="1">
    <source>
        <dbReference type="SAM" id="MobiDB-lite"/>
    </source>
</evidence>
<dbReference type="EMBL" id="CAMXCT020000523">
    <property type="protein sequence ID" value="CAL1133296.1"/>
    <property type="molecule type" value="Genomic_DNA"/>
</dbReference>
<organism evidence="2">
    <name type="scientific">Cladocopium goreaui</name>
    <dbReference type="NCBI Taxonomy" id="2562237"/>
    <lineage>
        <taxon>Eukaryota</taxon>
        <taxon>Sar</taxon>
        <taxon>Alveolata</taxon>
        <taxon>Dinophyceae</taxon>
        <taxon>Suessiales</taxon>
        <taxon>Symbiodiniaceae</taxon>
        <taxon>Cladocopium</taxon>
    </lineage>
</organism>
<comment type="caution">
    <text evidence="2">The sequence shown here is derived from an EMBL/GenBank/DDBJ whole genome shotgun (WGS) entry which is preliminary data.</text>
</comment>
<feature type="region of interest" description="Disordered" evidence="1">
    <location>
        <begin position="624"/>
        <end position="669"/>
    </location>
</feature>
<feature type="compositionally biased region" description="Polar residues" evidence="1">
    <location>
        <begin position="660"/>
        <end position="669"/>
    </location>
</feature>
<sequence length="833" mass="91494">MKKHRGLCGSAEWPKLPLHLGVVGDSSQERTVLELKEEAEKKLGIKVKHIIGQDHEPLDESMELAAAHIVPGNTLTDVISEDVLEEGHPEAQALSQPADPSMPEDGVEIKDFPHGIRLMAQQAIFEGFDPQIEVLENWSDLKEVSALEEALPPGHVPLARLLRLTPEDRTFPAPVKVQVPTCAGADTGWRSTSAGWEKLDTVTFADGRAMVALDHFCDLVITGERVPLKCLGFLHPQGEHAEIVVMHVGCKSCQTGLELLCSDEDVLQPLRACWPSLLYAESGLQFDVEINGENHSFEVFVALLSGRSCRCNLSPKRTVLELKEEAEKKLGVKIKHIIGQNHEPLDESMELAAAHISGNTLTAVISEDAIEEAHPEAQAHSAADPMPEDSFEIKDFGHGIRLMAEQSIFEGDPQIEVLENWSDLKNASVLEQALPAGHVPLARLLRLTPEDRTFPAPVKVQVPTCAGASTLWRSTSAGWENLDTVTFADGRATVALDHFCDLVITGERVPLKCLGFLHPQGEHAEIVVMHVGCNFCQRGLELLCSDDDALKRLCRCGPSLQIGTYRHDEDLDIYQAGQKSTMKILFDRLPLPCRVYAQSGLQFDVEIRGQNHHFEFEVPIRSATPAPQLAPSPHPSSSAGSASQAPAVAGAVGSSGVPNPTASAASTDMRSAASQQGHLLLSGRFNSNEIIEYMKAVKEQLEARNVPVFMVEATVGQSFADLTRIGLCRAKGMVTFCTAEYGAYTGVGYETFHELEFAHDHRLPLFPIRLCEQWPPAPQNNERGIYQNQFVFKNGLVYVDDRQMTQAQRVADQIAESVARMGIFRNLRFELQL</sequence>
<dbReference type="Proteomes" id="UP001152797">
    <property type="component" value="Unassembled WGS sequence"/>
</dbReference>
<protein>
    <submittedName>
        <fullName evidence="2">Uncharacterized protein</fullName>
    </submittedName>
</protein>
<proteinExistence type="predicted"/>
<feature type="compositionally biased region" description="Low complexity" evidence="1">
    <location>
        <begin position="635"/>
        <end position="658"/>
    </location>
</feature>
<reference evidence="3" key="2">
    <citation type="submission" date="2024-04" db="EMBL/GenBank/DDBJ databases">
        <authorList>
            <person name="Chen Y."/>
            <person name="Shah S."/>
            <person name="Dougan E. K."/>
            <person name="Thang M."/>
            <person name="Chan C."/>
        </authorList>
    </citation>
    <scope>NUCLEOTIDE SEQUENCE [LARGE SCALE GENOMIC DNA]</scope>
</reference>
<reference evidence="2" key="1">
    <citation type="submission" date="2022-10" db="EMBL/GenBank/DDBJ databases">
        <authorList>
            <person name="Chen Y."/>
            <person name="Dougan E. K."/>
            <person name="Chan C."/>
            <person name="Rhodes N."/>
            <person name="Thang M."/>
        </authorList>
    </citation>
    <scope>NUCLEOTIDE SEQUENCE</scope>
</reference>